<gene>
    <name evidence="2" type="ORF">DPMN_194021</name>
</gene>
<dbReference type="PANTHER" id="PTHR47364:SF2">
    <property type="entry name" value="CYSTEINE PROTEINASE INHIBITOR 5"/>
    <property type="match status" value="1"/>
</dbReference>
<comment type="caution">
    <text evidence="2">The sequence shown here is derived from an EMBL/GenBank/DDBJ whole genome shotgun (WGS) entry which is preliminary data.</text>
</comment>
<sequence length="123" mass="13675">MMTYMFVMPIEQHRKMMNTKTVIALCLVLGLCHSRRLLGGRKTVSVNDPKVQEIAAWASSELNGSLVAVSRAQTQVVAGVRYYLTIQLSVITGNANETLTCSVKVLDKAWIEIPGPRVFHMLK</sequence>
<dbReference type="SMART" id="SM00043">
    <property type="entry name" value="CY"/>
    <property type="match status" value="1"/>
</dbReference>
<dbReference type="Pfam" id="PF00031">
    <property type="entry name" value="Cystatin"/>
    <property type="match status" value="1"/>
</dbReference>
<accession>A0A9D3Y2E8</accession>
<dbReference type="EMBL" id="JAIWYP010000037">
    <property type="protein sequence ID" value="KAH3691387.1"/>
    <property type="molecule type" value="Genomic_DNA"/>
</dbReference>
<dbReference type="SUPFAM" id="SSF54403">
    <property type="entry name" value="Cystatin/monellin"/>
    <property type="match status" value="1"/>
</dbReference>
<reference evidence="2" key="1">
    <citation type="journal article" date="2019" name="bioRxiv">
        <title>The Genome of the Zebra Mussel, Dreissena polymorpha: A Resource for Invasive Species Research.</title>
        <authorList>
            <person name="McCartney M.A."/>
            <person name="Auch B."/>
            <person name="Kono T."/>
            <person name="Mallez S."/>
            <person name="Zhang Y."/>
            <person name="Obille A."/>
            <person name="Becker A."/>
            <person name="Abrahante J.E."/>
            <person name="Garbe J."/>
            <person name="Badalamenti J.P."/>
            <person name="Herman A."/>
            <person name="Mangelson H."/>
            <person name="Liachko I."/>
            <person name="Sullivan S."/>
            <person name="Sone E.D."/>
            <person name="Koren S."/>
            <person name="Silverstein K.A.T."/>
            <person name="Beckman K.B."/>
            <person name="Gohl D.M."/>
        </authorList>
    </citation>
    <scope>NUCLEOTIDE SEQUENCE</scope>
    <source>
        <strain evidence="2">Duluth1</strain>
        <tissue evidence="2">Whole animal</tissue>
    </source>
</reference>
<reference evidence="2" key="2">
    <citation type="submission" date="2020-11" db="EMBL/GenBank/DDBJ databases">
        <authorList>
            <person name="McCartney M.A."/>
            <person name="Auch B."/>
            <person name="Kono T."/>
            <person name="Mallez S."/>
            <person name="Becker A."/>
            <person name="Gohl D.M."/>
            <person name="Silverstein K.A.T."/>
            <person name="Koren S."/>
            <person name="Bechman K.B."/>
            <person name="Herman A."/>
            <person name="Abrahante J.E."/>
            <person name="Garbe J."/>
        </authorList>
    </citation>
    <scope>NUCLEOTIDE SEQUENCE</scope>
    <source>
        <strain evidence="2">Duluth1</strain>
        <tissue evidence="2">Whole animal</tissue>
    </source>
</reference>
<evidence type="ECO:0000313" key="2">
    <source>
        <dbReference type="EMBL" id="KAH3691387.1"/>
    </source>
</evidence>
<dbReference type="Gene3D" id="3.10.450.10">
    <property type="match status" value="1"/>
</dbReference>
<evidence type="ECO:0000313" key="3">
    <source>
        <dbReference type="Proteomes" id="UP000828390"/>
    </source>
</evidence>
<dbReference type="InterPro" id="IPR000010">
    <property type="entry name" value="Cystatin_dom"/>
</dbReference>
<dbReference type="PANTHER" id="PTHR47364">
    <property type="entry name" value="CYSTEINE PROTEINASE INHIBITOR 5"/>
    <property type="match status" value="1"/>
</dbReference>
<evidence type="ECO:0000259" key="1">
    <source>
        <dbReference type="SMART" id="SM00043"/>
    </source>
</evidence>
<dbReference type="CDD" id="cd00042">
    <property type="entry name" value="CY"/>
    <property type="match status" value="1"/>
</dbReference>
<proteinExistence type="predicted"/>
<protein>
    <recommendedName>
        <fullName evidence="1">Cystatin domain-containing protein</fullName>
    </recommendedName>
</protein>
<name>A0A9D3Y2E8_DREPO</name>
<keyword evidence="3" id="KW-1185">Reference proteome</keyword>
<dbReference type="OrthoDB" id="1908104at2759"/>
<dbReference type="AlphaFoldDB" id="A0A9D3Y2E8"/>
<organism evidence="2 3">
    <name type="scientific">Dreissena polymorpha</name>
    <name type="common">Zebra mussel</name>
    <name type="synonym">Mytilus polymorpha</name>
    <dbReference type="NCBI Taxonomy" id="45954"/>
    <lineage>
        <taxon>Eukaryota</taxon>
        <taxon>Metazoa</taxon>
        <taxon>Spiralia</taxon>
        <taxon>Lophotrochozoa</taxon>
        <taxon>Mollusca</taxon>
        <taxon>Bivalvia</taxon>
        <taxon>Autobranchia</taxon>
        <taxon>Heteroconchia</taxon>
        <taxon>Euheterodonta</taxon>
        <taxon>Imparidentia</taxon>
        <taxon>Neoheterodontei</taxon>
        <taxon>Myida</taxon>
        <taxon>Dreissenoidea</taxon>
        <taxon>Dreissenidae</taxon>
        <taxon>Dreissena</taxon>
    </lineage>
</organism>
<feature type="domain" description="Cystatin" evidence="1">
    <location>
        <begin position="36"/>
        <end position="119"/>
    </location>
</feature>
<dbReference type="Proteomes" id="UP000828390">
    <property type="component" value="Unassembled WGS sequence"/>
</dbReference>
<dbReference type="InterPro" id="IPR046350">
    <property type="entry name" value="Cystatin_sf"/>
</dbReference>
<dbReference type="GO" id="GO:0004869">
    <property type="term" value="F:cysteine-type endopeptidase inhibitor activity"/>
    <property type="evidence" value="ECO:0007669"/>
    <property type="project" value="InterPro"/>
</dbReference>